<evidence type="ECO:0000313" key="1">
    <source>
        <dbReference type="EMBL" id="GGQ24955.1"/>
    </source>
</evidence>
<dbReference type="InterPro" id="IPR038604">
    <property type="entry name" value="HopJ_sf"/>
</dbReference>
<dbReference type="Proteomes" id="UP000619118">
    <property type="component" value="Unassembled WGS sequence"/>
</dbReference>
<dbReference type="RefSeq" id="WP_160053200.1">
    <property type="nucleotide sequence ID" value="NZ_BMQX01000019.1"/>
</dbReference>
<keyword evidence="2" id="KW-1185">Reference proteome</keyword>
<gene>
    <name evidence="1" type="ORF">GCM10009411_26170</name>
</gene>
<dbReference type="Gene3D" id="3.20.160.10">
    <property type="entry name" value="vpa0580 domain like"/>
    <property type="match status" value="1"/>
</dbReference>
<reference evidence="2" key="1">
    <citation type="journal article" date="2019" name="Int. J. Syst. Evol. Microbiol.">
        <title>The Global Catalogue of Microorganisms (GCM) 10K type strain sequencing project: providing services to taxonomists for standard genome sequencing and annotation.</title>
        <authorList>
            <consortium name="The Broad Institute Genomics Platform"/>
            <consortium name="The Broad Institute Genome Sequencing Center for Infectious Disease"/>
            <person name="Wu L."/>
            <person name="Ma J."/>
        </authorList>
    </citation>
    <scope>NUCLEOTIDE SEQUENCE [LARGE SCALE GENOMIC DNA]</scope>
    <source>
        <strain evidence="2">JCM 32306</strain>
    </source>
</reference>
<name>A0ABQ2RGJ2_9GAMM</name>
<organism evidence="1 2">
    <name type="scientific">Shewanella litoralis</name>
    <dbReference type="NCBI Taxonomy" id="2282700"/>
    <lineage>
        <taxon>Bacteria</taxon>
        <taxon>Pseudomonadati</taxon>
        <taxon>Pseudomonadota</taxon>
        <taxon>Gammaproteobacteria</taxon>
        <taxon>Alteromonadales</taxon>
        <taxon>Shewanellaceae</taxon>
        <taxon>Shewanella</taxon>
    </lineage>
</organism>
<dbReference type="EMBL" id="BMQX01000019">
    <property type="protein sequence ID" value="GGQ24955.1"/>
    <property type="molecule type" value="Genomic_DNA"/>
</dbReference>
<dbReference type="Pfam" id="PF08888">
    <property type="entry name" value="HopJ"/>
    <property type="match status" value="1"/>
</dbReference>
<sequence length="116" mass="13082">MSVKQVNEFITSLDDRADDLRFEETMALIDAHFDFTPSAFKNGDQLNDAGQNSGSCKVFAFGQIQQLTPQQTLTLFGQHYRDVVATPQGDDHQNIRQFMQHGWDGILFSQLALTSK</sequence>
<evidence type="ECO:0000313" key="2">
    <source>
        <dbReference type="Proteomes" id="UP000619118"/>
    </source>
</evidence>
<proteinExistence type="predicted"/>
<accession>A0ABQ2RGJ2</accession>
<protein>
    <submittedName>
        <fullName evidence="1">Type III effector</fullName>
    </submittedName>
</protein>
<comment type="caution">
    <text evidence="1">The sequence shown here is derived from an EMBL/GenBank/DDBJ whole genome shotgun (WGS) entry which is preliminary data.</text>
</comment>
<dbReference type="InterPro" id="IPR014984">
    <property type="entry name" value="HopJ"/>
</dbReference>